<proteinExistence type="predicted"/>
<dbReference type="VEuPathDB" id="FungiDB:SAPIO_CDS1805"/>
<dbReference type="GeneID" id="27720877"/>
<accession>A0A084GDS5</accession>
<organism evidence="1 2">
    <name type="scientific">Pseudallescheria apiosperma</name>
    <name type="common">Scedosporium apiospermum</name>
    <dbReference type="NCBI Taxonomy" id="563466"/>
    <lineage>
        <taxon>Eukaryota</taxon>
        <taxon>Fungi</taxon>
        <taxon>Dikarya</taxon>
        <taxon>Ascomycota</taxon>
        <taxon>Pezizomycotina</taxon>
        <taxon>Sordariomycetes</taxon>
        <taxon>Hypocreomycetidae</taxon>
        <taxon>Microascales</taxon>
        <taxon>Microascaceae</taxon>
        <taxon>Scedosporium</taxon>
    </lineage>
</organism>
<keyword evidence="2" id="KW-1185">Reference proteome</keyword>
<dbReference type="OrthoDB" id="4580131at2759"/>
<dbReference type="KEGG" id="sapo:SAPIO_CDS1805"/>
<gene>
    <name evidence="1" type="ORF">SAPIO_CDS1805</name>
</gene>
<reference evidence="1 2" key="1">
    <citation type="journal article" date="2014" name="Genome Announc.">
        <title>Draft genome sequence of the pathogenic fungus Scedosporium apiospermum.</title>
        <authorList>
            <person name="Vandeputte P."/>
            <person name="Ghamrawi S."/>
            <person name="Rechenmann M."/>
            <person name="Iltis A."/>
            <person name="Giraud S."/>
            <person name="Fleury M."/>
            <person name="Thornton C."/>
            <person name="Delhaes L."/>
            <person name="Meyer W."/>
            <person name="Papon N."/>
            <person name="Bouchara J.P."/>
        </authorList>
    </citation>
    <scope>NUCLEOTIDE SEQUENCE [LARGE SCALE GENOMIC DNA]</scope>
    <source>
        <strain evidence="1 2">IHEM 14462</strain>
    </source>
</reference>
<evidence type="ECO:0000313" key="1">
    <source>
        <dbReference type="EMBL" id="KEZ45487.1"/>
    </source>
</evidence>
<comment type="caution">
    <text evidence="1">The sequence shown here is derived from an EMBL/GenBank/DDBJ whole genome shotgun (WGS) entry which is preliminary data.</text>
</comment>
<protein>
    <submittedName>
        <fullName evidence="1">Uncharacterized protein</fullName>
    </submittedName>
</protein>
<name>A0A084GDS5_PSEDA</name>
<sequence>MTMLIRRMVHCCAPLHPLNSYLEIGAWGGGMASSTTGGQQRQPGSTARGLHVAHDAVVVDRPITGNTPSRPPLYYFCTQACLNGLRTSGLLDPHCPNVLLHLGRQPDAPSSQAHYAPHPLSNQEFLNKAQEQLSVSLVDDWEALDKFGMYGAVGALFKFTLRDYGYTLMAKGVQSIDKADVSRILLMSFGGLNLAGYDDLDIDVEAEANELLDEIRQKV</sequence>
<dbReference type="Proteomes" id="UP000028545">
    <property type="component" value="Unassembled WGS sequence"/>
</dbReference>
<dbReference type="RefSeq" id="XP_016645286.1">
    <property type="nucleotide sequence ID" value="XM_016784989.1"/>
</dbReference>
<dbReference type="AlphaFoldDB" id="A0A084GDS5"/>
<dbReference type="HOGENOM" id="CLU_1262170_0_0_1"/>
<dbReference type="EMBL" id="JOWA01000077">
    <property type="protein sequence ID" value="KEZ45487.1"/>
    <property type="molecule type" value="Genomic_DNA"/>
</dbReference>
<evidence type="ECO:0000313" key="2">
    <source>
        <dbReference type="Proteomes" id="UP000028545"/>
    </source>
</evidence>